<dbReference type="Pfam" id="PF13561">
    <property type="entry name" value="adh_short_C2"/>
    <property type="match status" value="1"/>
</dbReference>
<name>A0A0J6WFK0_9MYCO</name>
<dbReference type="SMART" id="SM00822">
    <property type="entry name" value="PKS_KR"/>
    <property type="match status" value="1"/>
</dbReference>
<evidence type="ECO:0000259" key="3">
    <source>
        <dbReference type="SMART" id="SM00822"/>
    </source>
</evidence>
<dbReference type="EC" id="1.1.1.268" evidence="4"/>
<evidence type="ECO:0000256" key="2">
    <source>
        <dbReference type="ARBA" id="ARBA00023002"/>
    </source>
</evidence>
<dbReference type="InterPro" id="IPR036291">
    <property type="entry name" value="NAD(P)-bd_dom_sf"/>
</dbReference>
<dbReference type="PROSITE" id="PS00061">
    <property type="entry name" value="ADH_SHORT"/>
    <property type="match status" value="1"/>
</dbReference>
<dbReference type="PRINTS" id="PR00081">
    <property type="entry name" value="GDHRDH"/>
</dbReference>
<dbReference type="Proteomes" id="UP000036313">
    <property type="component" value="Unassembled WGS sequence"/>
</dbReference>
<dbReference type="Gene3D" id="3.40.50.720">
    <property type="entry name" value="NAD(P)-binding Rossmann-like Domain"/>
    <property type="match status" value="1"/>
</dbReference>
<evidence type="ECO:0000313" key="4">
    <source>
        <dbReference type="EMBL" id="KMO82000.1"/>
    </source>
</evidence>
<dbReference type="PANTHER" id="PTHR43639">
    <property type="entry name" value="OXIDOREDUCTASE, SHORT-CHAIN DEHYDROGENASE/REDUCTASE FAMILY (AFU_ORTHOLOGUE AFUA_5G02870)"/>
    <property type="match status" value="1"/>
</dbReference>
<organism evidence="4 5">
    <name type="scientific">Mycolicibacterium obuense</name>
    <dbReference type="NCBI Taxonomy" id="1807"/>
    <lineage>
        <taxon>Bacteria</taxon>
        <taxon>Bacillati</taxon>
        <taxon>Actinomycetota</taxon>
        <taxon>Actinomycetes</taxon>
        <taxon>Mycobacteriales</taxon>
        <taxon>Mycobacteriaceae</taxon>
        <taxon>Mycolicibacterium</taxon>
    </lineage>
</organism>
<accession>A0A0J6WFK0</accession>
<dbReference type="PANTHER" id="PTHR43639:SF9">
    <property type="entry name" value="BLL5898 PROTEIN"/>
    <property type="match status" value="1"/>
</dbReference>
<protein>
    <submittedName>
        <fullName evidence="4">2-(R)-hydroxypropyl-CoM dehydrogenase</fullName>
        <ecNumber evidence="4">1.1.1.268</ecNumber>
    </submittedName>
</protein>
<feature type="domain" description="Ketoreductase" evidence="3">
    <location>
        <begin position="6"/>
        <end position="179"/>
    </location>
</feature>
<dbReference type="AlphaFoldDB" id="A0A0J6WFK0"/>
<reference evidence="4 5" key="1">
    <citation type="journal article" date="2015" name="Genome Biol. Evol.">
        <title>Characterization of Three Mycobacterium spp. with Potential Use in Bioremediation by Genome Sequencing and Comparative Genomics.</title>
        <authorList>
            <person name="Das S."/>
            <person name="Pettersson B.M."/>
            <person name="Behra P.R."/>
            <person name="Ramesh M."/>
            <person name="Dasgupta S."/>
            <person name="Bhattacharya A."/>
            <person name="Kirsebom L.A."/>
        </authorList>
    </citation>
    <scope>NUCLEOTIDE SEQUENCE [LARGE SCALE GENOMIC DNA]</scope>
    <source>
        <strain evidence="4 5">DSM 44075</strain>
    </source>
</reference>
<dbReference type="InterPro" id="IPR057326">
    <property type="entry name" value="KR_dom"/>
</dbReference>
<dbReference type="PATRIC" id="fig|1807.14.peg.128"/>
<dbReference type="SUPFAM" id="SSF51735">
    <property type="entry name" value="NAD(P)-binding Rossmann-fold domains"/>
    <property type="match status" value="1"/>
</dbReference>
<dbReference type="GO" id="GO:0050574">
    <property type="term" value="F:2-(R)-hydroxypropyl-CoM dehydrogenase activity"/>
    <property type="evidence" value="ECO:0007669"/>
    <property type="project" value="UniProtKB-EC"/>
</dbReference>
<keyword evidence="2 4" id="KW-0560">Oxidoreductase</keyword>
<dbReference type="NCBIfam" id="NF005559">
    <property type="entry name" value="PRK07231.1"/>
    <property type="match status" value="1"/>
</dbReference>
<comment type="similarity">
    <text evidence="1">Belongs to the short-chain dehydrogenases/reductases (SDR) family.</text>
</comment>
<comment type="caution">
    <text evidence="4">The sequence shown here is derived from an EMBL/GenBank/DDBJ whole genome shotgun (WGS) entry which is preliminary data.</text>
</comment>
<dbReference type="CDD" id="cd05233">
    <property type="entry name" value="SDR_c"/>
    <property type="match status" value="1"/>
</dbReference>
<evidence type="ECO:0000256" key="1">
    <source>
        <dbReference type="ARBA" id="ARBA00006484"/>
    </source>
</evidence>
<dbReference type="RefSeq" id="WP_048421702.1">
    <property type="nucleotide sequence ID" value="NZ_JYNU01000001.1"/>
</dbReference>
<gene>
    <name evidence="4" type="primary">xecD_1</name>
    <name evidence="4" type="ORF">MOBUDSM44075_00123</name>
</gene>
<evidence type="ECO:0000313" key="5">
    <source>
        <dbReference type="Proteomes" id="UP000036313"/>
    </source>
</evidence>
<sequence>MRLDGRTALVTGGGTGIGEAVAQRLVSEGARVCVVGRTAGPLDQLVASLPDGTAIAITADVSERGDAARAVAAAASFGNGALDILVNNAGIGPAGMIEDLDLDEWDQTLAVNLTGPMLTIRAALPFLRRSSAPSVVNVSSVAGRRAFPGMAAYCASKAGLIMLTQQAAVDYGSDGIRFNAVCPGWVRTPMSERDMDVVIDLHGGDTDTAFARVSRDTPLARVASPAEIASVVAFLASDDASFVTGEIAAVDGGSTLLDVSTLAFSDTAASPSPSV</sequence>
<dbReference type="InterPro" id="IPR020904">
    <property type="entry name" value="Sc_DH/Rdtase_CS"/>
</dbReference>
<dbReference type="InterPro" id="IPR002347">
    <property type="entry name" value="SDR_fam"/>
</dbReference>
<dbReference type="PRINTS" id="PR00080">
    <property type="entry name" value="SDRFAMILY"/>
</dbReference>
<dbReference type="FunFam" id="3.40.50.720:FF:000084">
    <property type="entry name" value="Short-chain dehydrogenase reductase"/>
    <property type="match status" value="1"/>
</dbReference>
<dbReference type="EMBL" id="JYNU01000001">
    <property type="protein sequence ID" value="KMO82000.1"/>
    <property type="molecule type" value="Genomic_DNA"/>
</dbReference>
<proteinExistence type="inferred from homology"/>